<dbReference type="PANTHER" id="PTHR46404:SF1">
    <property type="entry name" value="DNA POLYMERASE IOTA"/>
    <property type="match status" value="1"/>
</dbReference>
<dbReference type="SUPFAM" id="SSF56672">
    <property type="entry name" value="DNA/RNA polymerases"/>
    <property type="match status" value="1"/>
</dbReference>
<name>A0AAD9VRR9_9HYME</name>
<dbReference type="Gene3D" id="3.30.70.270">
    <property type="match status" value="1"/>
</dbReference>
<feature type="region of interest" description="Disordered" evidence="3">
    <location>
        <begin position="443"/>
        <end position="462"/>
    </location>
</feature>
<proteinExistence type="inferred from homology"/>
<dbReference type="GO" id="GO:0003887">
    <property type="term" value="F:DNA-directed DNA polymerase activity"/>
    <property type="evidence" value="ECO:0007669"/>
    <property type="project" value="InterPro"/>
</dbReference>
<comment type="similarity">
    <text evidence="1">Belongs to the DNA polymerase type-Y family.</text>
</comment>
<dbReference type="Gene3D" id="1.10.150.20">
    <property type="entry name" value="5' to 3' exonuclease, C-terminal subdomain"/>
    <property type="match status" value="1"/>
</dbReference>
<evidence type="ECO:0000313" key="6">
    <source>
        <dbReference type="Proteomes" id="UP001258017"/>
    </source>
</evidence>
<dbReference type="InterPro" id="IPR043128">
    <property type="entry name" value="Rev_trsase/Diguanyl_cyclase"/>
</dbReference>
<dbReference type="FunFam" id="3.30.1490.100:FF:000003">
    <property type="entry name" value="Polymerase (DNA directed) iota"/>
    <property type="match status" value="1"/>
</dbReference>
<dbReference type="Pfam" id="PF21999">
    <property type="entry name" value="IMS_HHH_1"/>
    <property type="match status" value="1"/>
</dbReference>
<dbReference type="InterPro" id="IPR036775">
    <property type="entry name" value="DNA_pol_Y-fam_lit_finger_sf"/>
</dbReference>
<dbReference type="SUPFAM" id="SSF100879">
    <property type="entry name" value="Lesion bypass DNA polymerase (Y-family), little finger domain"/>
    <property type="match status" value="1"/>
</dbReference>
<reference evidence="5" key="2">
    <citation type="journal article" date="2023" name="Commun. Biol.">
        <title>Intrasexual cuticular hydrocarbon dimorphism in a wasp sheds light on hydrocarbon biosynthesis genes in Hymenoptera.</title>
        <authorList>
            <person name="Moris V.C."/>
            <person name="Podsiadlowski L."/>
            <person name="Martin S."/>
            <person name="Oeyen J.P."/>
            <person name="Donath A."/>
            <person name="Petersen M."/>
            <person name="Wilbrandt J."/>
            <person name="Misof B."/>
            <person name="Liedtke D."/>
            <person name="Thamm M."/>
            <person name="Scheiner R."/>
            <person name="Schmitt T."/>
            <person name="Niehuis O."/>
        </authorList>
    </citation>
    <scope>NUCLEOTIDE SEQUENCE</scope>
    <source>
        <strain evidence="5">GBR_01_08_01A</strain>
    </source>
</reference>
<dbReference type="Pfam" id="PF00817">
    <property type="entry name" value="IMS"/>
    <property type="match status" value="1"/>
</dbReference>
<keyword evidence="2" id="KW-0237">DNA synthesis</keyword>
<reference evidence="5" key="1">
    <citation type="submission" date="2021-08" db="EMBL/GenBank/DDBJ databases">
        <authorList>
            <person name="Misof B."/>
            <person name="Oliver O."/>
            <person name="Podsiadlowski L."/>
            <person name="Donath A."/>
            <person name="Peters R."/>
            <person name="Mayer C."/>
            <person name="Rust J."/>
            <person name="Gunkel S."/>
            <person name="Lesny P."/>
            <person name="Martin S."/>
            <person name="Oeyen J.P."/>
            <person name="Petersen M."/>
            <person name="Panagiotis P."/>
            <person name="Wilbrandt J."/>
            <person name="Tanja T."/>
        </authorList>
    </citation>
    <scope>NUCLEOTIDE SEQUENCE</scope>
    <source>
        <strain evidence="5">GBR_01_08_01A</strain>
        <tissue evidence="5">Thorax + abdomen</tissue>
    </source>
</reference>
<evidence type="ECO:0000256" key="1">
    <source>
        <dbReference type="ARBA" id="ARBA00010945"/>
    </source>
</evidence>
<dbReference type="Gene3D" id="3.40.1170.60">
    <property type="match status" value="1"/>
</dbReference>
<sequence>MDTYEYDVIIRHPRCIIHLDVDCFYAQVEMLRHPEYEGKPLGVQQKNMVVTSNYIARGYGIKKCMAVPEALRLCPDLALVNGEDLTIYRQYSAKVMDILHQFTPLVERLGLDDNFLDVTSIVQKYIISNNESSENINDSSEDDSKQIVGNVFGVTDEECPCGCHIRLAIASRIASEIRNRVQKELNITCSAGIAHNKLLAKLAGAYHKPNQQTLVFPCSASMLLSTVGTASKIPGVGQKTTELLISKNIKTIEDLRKIPLQDLEQKIGIDLARKLKDNAEGIDESAVKPSAKKQSIGIEDGFKSVSLVGEVESRLSALLRRLTELATEDGRIPIAMRITVRKHDFNKPTSGKRETRQCALPKHLLPSTRSGVYDHAKMLMLAMKLFHRAVDISKPFHLTLLGVAFTKFEERSYGRSSITSFLRKQVAVQSVLDISSEEGISDVSLGSPMSINQDSNDSSEYSLSTASLTNSLSGINGSPISKMTIGSNQCSEDDLGSEVEPQLKKTKLEVWLSGRRESPSNEMASLRLGPSPMQISPKMDNTVLKTLPIDLQREKHVKHNRFVKERDIQIMNTPDHGIFLLLKCIA</sequence>
<dbReference type="EMBL" id="JAIFRP010000026">
    <property type="protein sequence ID" value="KAK2584506.1"/>
    <property type="molecule type" value="Genomic_DNA"/>
</dbReference>
<dbReference type="GO" id="GO:0006281">
    <property type="term" value="P:DNA repair"/>
    <property type="evidence" value="ECO:0007669"/>
    <property type="project" value="InterPro"/>
</dbReference>
<dbReference type="GO" id="GO:0019985">
    <property type="term" value="P:translesion synthesis"/>
    <property type="evidence" value="ECO:0007669"/>
    <property type="project" value="TreeGrafter"/>
</dbReference>
<evidence type="ECO:0000313" key="5">
    <source>
        <dbReference type="EMBL" id="KAK2584506.1"/>
    </source>
</evidence>
<dbReference type="PANTHER" id="PTHR46404">
    <property type="entry name" value="DNA POLYMERASE IOTA"/>
    <property type="match status" value="1"/>
</dbReference>
<protein>
    <recommendedName>
        <fullName evidence="4">UmuC domain-containing protein</fullName>
    </recommendedName>
</protein>
<dbReference type="Gene3D" id="3.30.1490.100">
    <property type="entry name" value="DNA polymerase, Y-family, little finger domain"/>
    <property type="match status" value="1"/>
</dbReference>
<organism evidence="5 6">
    <name type="scientific">Odynerus spinipes</name>
    <dbReference type="NCBI Taxonomy" id="1348599"/>
    <lineage>
        <taxon>Eukaryota</taxon>
        <taxon>Metazoa</taxon>
        <taxon>Ecdysozoa</taxon>
        <taxon>Arthropoda</taxon>
        <taxon>Hexapoda</taxon>
        <taxon>Insecta</taxon>
        <taxon>Pterygota</taxon>
        <taxon>Neoptera</taxon>
        <taxon>Endopterygota</taxon>
        <taxon>Hymenoptera</taxon>
        <taxon>Apocrita</taxon>
        <taxon>Aculeata</taxon>
        <taxon>Vespoidea</taxon>
        <taxon>Vespidae</taxon>
        <taxon>Eumeninae</taxon>
        <taxon>Odynerus</taxon>
    </lineage>
</organism>
<gene>
    <name evidence="5" type="ORF">KPH14_006879</name>
</gene>
<dbReference type="PROSITE" id="PS50173">
    <property type="entry name" value="UMUC"/>
    <property type="match status" value="1"/>
</dbReference>
<dbReference type="AlphaFoldDB" id="A0AAD9VRR9"/>
<dbReference type="GO" id="GO:0003684">
    <property type="term" value="F:damaged DNA binding"/>
    <property type="evidence" value="ECO:0007669"/>
    <property type="project" value="InterPro"/>
</dbReference>
<comment type="caution">
    <text evidence="5">The sequence shown here is derived from an EMBL/GenBank/DDBJ whole genome shotgun (WGS) entry which is preliminary data.</text>
</comment>
<dbReference type="InterPro" id="IPR017961">
    <property type="entry name" value="DNA_pol_Y-fam_little_finger"/>
</dbReference>
<feature type="compositionally biased region" description="Polar residues" evidence="3">
    <location>
        <begin position="447"/>
        <end position="461"/>
    </location>
</feature>
<evidence type="ECO:0000256" key="3">
    <source>
        <dbReference type="SAM" id="MobiDB-lite"/>
    </source>
</evidence>
<dbReference type="Proteomes" id="UP001258017">
    <property type="component" value="Unassembled WGS sequence"/>
</dbReference>
<accession>A0AAD9VRR9</accession>
<dbReference type="Pfam" id="PF11799">
    <property type="entry name" value="IMS_C"/>
    <property type="match status" value="1"/>
</dbReference>
<feature type="domain" description="UmuC" evidence="4">
    <location>
        <begin position="16"/>
        <end position="237"/>
    </location>
</feature>
<dbReference type="FunFam" id="3.40.1170.60:FF:000006">
    <property type="entry name" value="DNA polymerase iota"/>
    <property type="match status" value="1"/>
</dbReference>
<dbReference type="InterPro" id="IPR053848">
    <property type="entry name" value="IMS_HHH_1"/>
</dbReference>
<dbReference type="InterPro" id="IPR043502">
    <property type="entry name" value="DNA/RNA_pol_sf"/>
</dbReference>
<keyword evidence="6" id="KW-1185">Reference proteome</keyword>
<dbReference type="InterPro" id="IPR001126">
    <property type="entry name" value="UmuC"/>
</dbReference>
<evidence type="ECO:0000256" key="2">
    <source>
        <dbReference type="ARBA" id="ARBA00022634"/>
    </source>
</evidence>
<evidence type="ECO:0000259" key="4">
    <source>
        <dbReference type="PROSITE" id="PS50173"/>
    </source>
</evidence>